<dbReference type="EMBL" id="HBUF01229931">
    <property type="protein sequence ID" value="CAG6672934.1"/>
    <property type="molecule type" value="Transcribed_RNA"/>
</dbReference>
<accession>A0A8D8WWH4</accession>
<organism evidence="1">
    <name type="scientific">Cacopsylla melanoneura</name>
    <dbReference type="NCBI Taxonomy" id="428564"/>
    <lineage>
        <taxon>Eukaryota</taxon>
        <taxon>Metazoa</taxon>
        <taxon>Ecdysozoa</taxon>
        <taxon>Arthropoda</taxon>
        <taxon>Hexapoda</taxon>
        <taxon>Insecta</taxon>
        <taxon>Pterygota</taxon>
        <taxon>Neoptera</taxon>
        <taxon>Paraneoptera</taxon>
        <taxon>Hemiptera</taxon>
        <taxon>Sternorrhyncha</taxon>
        <taxon>Psylloidea</taxon>
        <taxon>Psyllidae</taxon>
        <taxon>Psyllinae</taxon>
        <taxon>Cacopsylla</taxon>
    </lineage>
</organism>
<dbReference type="AlphaFoldDB" id="A0A8D8WWH4"/>
<name>A0A8D8WWH4_9HEMI</name>
<sequence length="105" mass="11742">MTGGGQGEGHNHHSEVCTGPAYSNGIKNMKQSVLLIESGGIEHGSPVSRTIKAVNIHHNNSSLRELNMMCIILDRCHKSYYLPNSTCFFVELINIFHTHFFLLFL</sequence>
<protein>
    <submittedName>
        <fullName evidence="1">Uncharacterized protein</fullName>
    </submittedName>
</protein>
<reference evidence="1" key="1">
    <citation type="submission" date="2021-05" db="EMBL/GenBank/DDBJ databases">
        <authorList>
            <person name="Alioto T."/>
            <person name="Alioto T."/>
            <person name="Gomez Garrido J."/>
        </authorList>
    </citation>
    <scope>NUCLEOTIDE SEQUENCE</scope>
</reference>
<proteinExistence type="predicted"/>
<evidence type="ECO:0000313" key="1">
    <source>
        <dbReference type="EMBL" id="CAG6672934.1"/>
    </source>
</evidence>